<organism evidence="2 3">
    <name type="scientific">Fukomys damarensis</name>
    <name type="common">Damaraland mole rat</name>
    <name type="synonym">Cryptomys damarensis</name>
    <dbReference type="NCBI Taxonomy" id="885580"/>
    <lineage>
        <taxon>Eukaryota</taxon>
        <taxon>Metazoa</taxon>
        <taxon>Chordata</taxon>
        <taxon>Craniata</taxon>
        <taxon>Vertebrata</taxon>
        <taxon>Euteleostomi</taxon>
        <taxon>Mammalia</taxon>
        <taxon>Eutheria</taxon>
        <taxon>Euarchontoglires</taxon>
        <taxon>Glires</taxon>
        <taxon>Rodentia</taxon>
        <taxon>Hystricomorpha</taxon>
        <taxon>Bathyergidae</taxon>
        <taxon>Fukomys</taxon>
    </lineage>
</organism>
<gene>
    <name evidence="2" type="ORF">H920_18636</name>
</gene>
<dbReference type="EMBL" id="KN124866">
    <property type="protein sequence ID" value="KFO20009.1"/>
    <property type="molecule type" value="Genomic_DNA"/>
</dbReference>
<keyword evidence="3" id="KW-1185">Reference proteome</keyword>
<dbReference type="AlphaFoldDB" id="A0A091CMD5"/>
<evidence type="ECO:0000256" key="1">
    <source>
        <dbReference type="SAM" id="MobiDB-lite"/>
    </source>
</evidence>
<proteinExistence type="predicted"/>
<feature type="compositionally biased region" description="Basic and acidic residues" evidence="1">
    <location>
        <begin position="108"/>
        <end position="127"/>
    </location>
</feature>
<reference evidence="2 3" key="1">
    <citation type="submission" date="2013-11" db="EMBL/GenBank/DDBJ databases">
        <title>The Damaraland mole rat (Fukomys damarensis) genome and evolution of African mole rats.</title>
        <authorList>
            <person name="Gladyshev V.N."/>
            <person name="Fang X."/>
        </authorList>
    </citation>
    <scope>NUCLEOTIDE SEQUENCE [LARGE SCALE GENOMIC DNA]</scope>
    <source>
        <tissue evidence="2">Liver</tissue>
    </source>
</reference>
<dbReference type="Proteomes" id="UP000028990">
    <property type="component" value="Unassembled WGS sequence"/>
</dbReference>
<protein>
    <submittedName>
        <fullName evidence="2">Uncharacterized protein</fullName>
    </submittedName>
</protein>
<feature type="region of interest" description="Disordered" evidence="1">
    <location>
        <begin position="91"/>
        <end position="127"/>
    </location>
</feature>
<sequence>MAPPTPVYYHVLYRRRGETQVSWHGETYCLVGGYRSYGDAAIATPVKVKEEKPESRWPDGDASTVTPIKAKAEKPVSIQVLKRPRFMEEYNQQLGGPSPKIRQLNNGDKTEEWLSDSFEKMDIGGES</sequence>
<accession>A0A091CMD5</accession>
<name>A0A091CMD5_FUKDA</name>
<evidence type="ECO:0000313" key="3">
    <source>
        <dbReference type="Proteomes" id="UP000028990"/>
    </source>
</evidence>
<evidence type="ECO:0000313" key="2">
    <source>
        <dbReference type="EMBL" id="KFO20009.1"/>
    </source>
</evidence>